<dbReference type="Proteomes" id="UP000679307">
    <property type="component" value="Chromosome"/>
</dbReference>
<dbReference type="EMBL" id="CP075371">
    <property type="protein sequence ID" value="QVT80718.1"/>
    <property type="molecule type" value="Genomic_DNA"/>
</dbReference>
<accession>A0ABX8EPM9</accession>
<protein>
    <submittedName>
        <fullName evidence="2">Uncharacterized protein</fullName>
    </submittedName>
</protein>
<gene>
    <name evidence="2" type="ORF">ENKNEFLB_03118</name>
</gene>
<feature type="transmembrane region" description="Helical" evidence="1">
    <location>
        <begin position="41"/>
        <end position="60"/>
    </location>
</feature>
<proteinExistence type="predicted"/>
<evidence type="ECO:0000313" key="2">
    <source>
        <dbReference type="EMBL" id="QVT80718.1"/>
    </source>
</evidence>
<name>A0ABX8EPM9_9ACTN</name>
<keyword evidence="1" id="KW-1133">Transmembrane helix</keyword>
<evidence type="ECO:0000313" key="3">
    <source>
        <dbReference type="Proteomes" id="UP000679307"/>
    </source>
</evidence>
<keyword evidence="3" id="KW-1185">Reference proteome</keyword>
<keyword evidence="1" id="KW-0472">Membrane</keyword>
<sequence>MSSPGTPRPRPRWRVALGVLLVLAGVALFVALQINRDGSEGAGLDGLLSGLVVALGVVALQRPQR</sequence>
<keyword evidence="1" id="KW-0812">Transmembrane</keyword>
<evidence type="ECO:0000256" key="1">
    <source>
        <dbReference type="SAM" id="Phobius"/>
    </source>
</evidence>
<reference evidence="2 3" key="1">
    <citation type="submission" date="2021-05" db="EMBL/GenBank/DDBJ databases">
        <title>Complete genome of Nocardioides aquaticus KCTC 9944T isolated from meromictic and hypersaline Ekho Lake, Antarctica.</title>
        <authorList>
            <person name="Hwang K."/>
            <person name="Kim K.M."/>
            <person name="Choe H."/>
        </authorList>
    </citation>
    <scope>NUCLEOTIDE SEQUENCE [LARGE SCALE GENOMIC DNA]</scope>
    <source>
        <strain evidence="2 3">KCTC 9944</strain>
    </source>
</reference>
<organism evidence="2 3">
    <name type="scientific">Nocardioides aquaticus</name>
    <dbReference type="NCBI Taxonomy" id="160826"/>
    <lineage>
        <taxon>Bacteria</taxon>
        <taxon>Bacillati</taxon>
        <taxon>Actinomycetota</taxon>
        <taxon>Actinomycetes</taxon>
        <taxon>Propionibacteriales</taxon>
        <taxon>Nocardioidaceae</taxon>
        <taxon>Nocardioides</taxon>
    </lineage>
</organism>
<dbReference type="RefSeq" id="WP_214056222.1">
    <property type="nucleotide sequence ID" value="NZ_BAAAHS010000164.1"/>
</dbReference>